<evidence type="ECO:0000259" key="4">
    <source>
        <dbReference type="PROSITE" id="PS51755"/>
    </source>
</evidence>
<comment type="caution">
    <text evidence="5">The sequence shown here is derived from an EMBL/GenBank/DDBJ whole genome shotgun (WGS) entry which is preliminary data.</text>
</comment>
<evidence type="ECO:0000256" key="2">
    <source>
        <dbReference type="PROSITE-ProRule" id="PRU01091"/>
    </source>
</evidence>
<name>A0ABN0XM60_9ALTE</name>
<dbReference type="EMBL" id="BAAAEI010000021">
    <property type="protein sequence ID" value="GAA0367663.1"/>
    <property type="molecule type" value="Genomic_DNA"/>
</dbReference>
<dbReference type="CDD" id="cd00383">
    <property type="entry name" value="trans_reg_C"/>
    <property type="match status" value="1"/>
</dbReference>
<sequence length="677" mass="77539">MTELGSINRIRLNQVLVDFAALKLQIDGIWYDIEARQLALLRLLINHPGQAVSRQQIMDAIWPDVVVSDNSVSQAITQLRKSLQEPKDSPTFIRTVPRKGYQLVADIQYLDAMQTEPLRISLQNAVLSTLSGILLCAFLAWALWPRPPKPYQHKAQLTASPGDEAFLTLSHNHRYLLFTQQDEQSGLRDIMVYDRQSGNIHGIRQSGYDELSPAWSPEGNALAYIRQNAFSCQIRILDLSGPVETWRLAKDKVATDCQPDSGHKKLRWTEGGLYYLDPLTSRLLRFDINSMSEQTSWQQVRDFDVDNSGQHLLLLNQHHKHLRLSYFWQDKQQTAELLRVIPPVATLKWQEAGQRFWLTGQQLLLADIHSNVQSLRVPPGFIQDVAQIHNDKVDELFLSSGNLQANLFTLALSSPAKLQALTSSPNMEYLPAISADGLQTAYISQYFDYVDQQVHQEVWVKHSHKPIATLISSLPEDIQPDFLSWSPQGTFLLLQDKRQRVYLLNLYARSYQPLLTDFTEVSTLYWQDDEQQLYFSALQQDKAIRGRLDLTKQQIDLIDDKENPAIPNPSFATYREQILTMMQQALPEVSQERLEQAFDYMRPALTSTELYFALPGLNQLDILVLNRQSGEVQLLHQLNRCPDNRGLPLSLAVNPEQQQLVISLLESQQNNLMLRQR</sequence>
<gene>
    <name evidence="5" type="ORF">GCM10009092_34980</name>
</gene>
<dbReference type="Gene3D" id="1.10.10.10">
    <property type="entry name" value="Winged helix-like DNA-binding domain superfamily/Winged helix DNA-binding domain"/>
    <property type="match status" value="1"/>
</dbReference>
<protein>
    <recommendedName>
        <fullName evidence="4">OmpR/PhoB-type domain-containing protein</fullName>
    </recommendedName>
</protein>
<dbReference type="InterPro" id="IPR001867">
    <property type="entry name" value="OmpR/PhoB-type_DNA-bd"/>
</dbReference>
<dbReference type="RefSeq" id="WP_343846645.1">
    <property type="nucleotide sequence ID" value="NZ_BAAAEI010000021.1"/>
</dbReference>
<dbReference type="InterPro" id="IPR036388">
    <property type="entry name" value="WH-like_DNA-bd_sf"/>
</dbReference>
<feature type="transmembrane region" description="Helical" evidence="3">
    <location>
        <begin position="125"/>
        <end position="144"/>
    </location>
</feature>
<feature type="DNA-binding region" description="OmpR/PhoB-type" evidence="2">
    <location>
        <begin position="7"/>
        <end position="105"/>
    </location>
</feature>
<proteinExistence type="predicted"/>
<keyword evidence="3" id="KW-0472">Membrane</keyword>
<dbReference type="SUPFAM" id="SSF46894">
    <property type="entry name" value="C-terminal effector domain of the bipartite response regulators"/>
    <property type="match status" value="1"/>
</dbReference>
<dbReference type="Pfam" id="PF00486">
    <property type="entry name" value="Trans_reg_C"/>
    <property type="match status" value="1"/>
</dbReference>
<feature type="domain" description="OmpR/PhoB-type" evidence="4">
    <location>
        <begin position="7"/>
        <end position="105"/>
    </location>
</feature>
<dbReference type="SUPFAM" id="SSF82171">
    <property type="entry name" value="DPP6 N-terminal domain-like"/>
    <property type="match status" value="1"/>
</dbReference>
<evidence type="ECO:0000256" key="3">
    <source>
        <dbReference type="SAM" id="Phobius"/>
    </source>
</evidence>
<dbReference type="Gene3D" id="2.120.10.30">
    <property type="entry name" value="TolB, C-terminal domain"/>
    <property type="match status" value="2"/>
</dbReference>
<keyword evidence="6" id="KW-1185">Reference proteome</keyword>
<keyword evidence="1 2" id="KW-0238">DNA-binding</keyword>
<accession>A0ABN0XM60</accession>
<dbReference type="PROSITE" id="PS51755">
    <property type="entry name" value="OMPR_PHOB"/>
    <property type="match status" value="1"/>
</dbReference>
<dbReference type="PANTHER" id="PTHR36842">
    <property type="entry name" value="PROTEIN TOLB HOMOLOG"/>
    <property type="match status" value="1"/>
</dbReference>
<reference evidence="5 6" key="1">
    <citation type="journal article" date="2019" name="Int. J. Syst. Evol. Microbiol.">
        <title>The Global Catalogue of Microorganisms (GCM) 10K type strain sequencing project: providing services to taxonomists for standard genome sequencing and annotation.</title>
        <authorList>
            <consortium name="The Broad Institute Genomics Platform"/>
            <consortium name="The Broad Institute Genome Sequencing Center for Infectious Disease"/>
            <person name="Wu L."/>
            <person name="Ma J."/>
        </authorList>
    </citation>
    <scope>NUCLEOTIDE SEQUENCE [LARGE SCALE GENOMIC DNA]</scope>
    <source>
        <strain evidence="5 6">JCM 13378</strain>
    </source>
</reference>
<evidence type="ECO:0000256" key="1">
    <source>
        <dbReference type="ARBA" id="ARBA00023125"/>
    </source>
</evidence>
<evidence type="ECO:0000313" key="6">
    <source>
        <dbReference type="Proteomes" id="UP001501757"/>
    </source>
</evidence>
<keyword evidence="3" id="KW-0812">Transmembrane</keyword>
<dbReference type="Proteomes" id="UP001501757">
    <property type="component" value="Unassembled WGS sequence"/>
</dbReference>
<dbReference type="InterPro" id="IPR016032">
    <property type="entry name" value="Sig_transdc_resp-reg_C-effctor"/>
</dbReference>
<evidence type="ECO:0000313" key="5">
    <source>
        <dbReference type="EMBL" id="GAA0367663.1"/>
    </source>
</evidence>
<dbReference type="SMART" id="SM00862">
    <property type="entry name" value="Trans_reg_C"/>
    <property type="match status" value="1"/>
</dbReference>
<dbReference type="InterPro" id="IPR011042">
    <property type="entry name" value="6-blade_b-propeller_TolB-like"/>
</dbReference>
<keyword evidence="3" id="KW-1133">Transmembrane helix</keyword>
<organism evidence="5 6">
    <name type="scientific">Bowmanella denitrificans</name>
    <dbReference type="NCBI Taxonomy" id="366582"/>
    <lineage>
        <taxon>Bacteria</taxon>
        <taxon>Pseudomonadati</taxon>
        <taxon>Pseudomonadota</taxon>
        <taxon>Gammaproteobacteria</taxon>
        <taxon>Alteromonadales</taxon>
        <taxon>Alteromonadaceae</taxon>
        <taxon>Bowmanella</taxon>
    </lineage>
</organism>